<dbReference type="Proteomes" id="UP000007039">
    <property type="component" value="Chromosome"/>
</dbReference>
<evidence type="ECO:0000313" key="4">
    <source>
        <dbReference type="Proteomes" id="UP000007039"/>
    </source>
</evidence>
<dbReference type="GO" id="GO:0035438">
    <property type="term" value="F:cyclic-di-GMP binding"/>
    <property type="evidence" value="ECO:0007669"/>
    <property type="project" value="InterPro"/>
</dbReference>
<evidence type="ECO:0000256" key="1">
    <source>
        <dbReference type="SAM" id="Phobius"/>
    </source>
</evidence>
<dbReference type="eggNOG" id="ENOG5032NJE">
    <property type="taxonomic scope" value="Bacteria"/>
</dbReference>
<evidence type="ECO:0000313" key="3">
    <source>
        <dbReference type="EMBL" id="ADR18268.1"/>
    </source>
</evidence>
<dbReference type="RefSeq" id="WP_013450484.1">
    <property type="nucleotide sequence ID" value="NC_014758.1"/>
</dbReference>
<dbReference type="InterPro" id="IPR009875">
    <property type="entry name" value="PilZ_domain"/>
</dbReference>
<dbReference type="AlphaFoldDB" id="E4TK17"/>
<keyword evidence="4" id="KW-1185">Reference proteome</keyword>
<evidence type="ECO:0000259" key="2">
    <source>
        <dbReference type="Pfam" id="PF07238"/>
    </source>
</evidence>
<dbReference type="Pfam" id="PF07238">
    <property type="entry name" value="PilZ"/>
    <property type="match status" value="1"/>
</dbReference>
<feature type="domain" description="PilZ" evidence="2">
    <location>
        <begin position="31"/>
        <end position="150"/>
    </location>
</feature>
<reference key="1">
    <citation type="submission" date="2010-11" db="EMBL/GenBank/DDBJ databases">
        <title>The complete genome of chromosome of Calditerrivibrio nitroreducens DSM 19672.</title>
        <authorList>
            <consortium name="US DOE Joint Genome Institute (JGI-PGF)"/>
            <person name="Lucas S."/>
            <person name="Copeland A."/>
            <person name="Lapidus A."/>
            <person name="Bruce D."/>
            <person name="Goodwin L."/>
            <person name="Pitluck S."/>
            <person name="Kyrpides N."/>
            <person name="Mavromatis K."/>
            <person name="Ivanova N."/>
            <person name="Mikhailova N."/>
            <person name="Zeytun A."/>
            <person name="Brettin T."/>
            <person name="Detter J.C."/>
            <person name="Tapia R."/>
            <person name="Han C."/>
            <person name="Land M."/>
            <person name="Hauser L."/>
            <person name="Markowitz V."/>
            <person name="Cheng J.-F."/>
            <person name="Hugenholtz P."/>
            <person name="Woyke T."/>
            <person name="Wu D."/>
            <person name="Spring S."/>
            <person name="Schroeder M."/>
            <person name="Brambilla E."/>
            <person name="Klenk H.-P."/>
            <person name="Eisen J.A."/>
        </authorList>
    </citation>
    <scope>NUCLEOTIDE SEQUENCE [LARGE SCALE GENOMIC DNA]</scope>
    <source>
        <strain>DSM 19672</strain>
    </source>
</reference>
<dbReference type="EMBL" id="CP002347">
    <property type="protein sequence ID" value="ADR18268.1"/>
    <property type="molecule type" value="Genomic_DNA"/>
</dbReference>
<gene>
    <name evidence="3" type="ordered locus">Calni_0355</name>
</gene>
<name>E4TK17_CALNY</name>
<accession>E4TK17</accession>
<keyword evidence="1" id="KW-1133">Transmembrane helix</keyword>
<organism evidence="3 4">
    <name type="scientific">Calditerrivibrio nitroreducens (strain DSM 19672 / NBRC 101217 / Yu37-1)</name>
    <dbReference type="NCBI Taxonomy" id="768670"/>
    <lineage>
        <taxon>Bacteria</taxon>
        <taxon>Pseudomonadati</taxon>
        <taxon>Deferribacterota</taxon>
        <taxon>Deferribacteres</taxon>
        <taxon>Deferribacterales</taxon>
        <taxon>Calditerrivibrionaceae</taxon>
    </lineage>
</organism>
<keyword evidence="1" id="KW-0472">Membrane</keyword>
<dbReference type="KEGG" id="cni:Calni_0355"/>
<sequence precursor="true">MARAICSGFLLYFFIFCVIIIFTKQEVYIIERRKYKRYSGIPIRVLLKDEKDGSFKNVDLINISLGGILVRTNEDISIYQIFLVKIEIPLEPISAFKNHDKDVIFAKAIVWRIEADKENFSLNNNNNFFYAAMKFIKIGKHEQEIIENYLSNFEENVPYE</sequence>
<protein>
    <submittedName>
        <fullName evidence="3">Type IV pilus assembly PilZ</fullName>
    </submittedName>
</protein>
<dbReference type="HOGENOM" id="CLU_1648996_0_0_0"/>
<dbReference type="Gene3D" id="2.40.10.220">
    <property type="entry name" value="predicted glycosyltransferase like domains"/>
    <property type="match status" value="1"/>
</dbReference>
<proteinExistence type="predicted"/>
<keyword evidence="1" id="KW-0812">Transmembrane</keyword>
<feature type="transmembrane region" description="Helical" evidence="1">
    <location>
        <begin position="12"/>
        <end position="30"/>
    </location>
</feature>
<reference evidence="3 4" key="2">
    <citation type="journal article" date="2011" name="Stand. Genomic Sci.">
        <title>Complete genome sequence of Calditerrivibrio nitroreducens type strain (Yu37-1).</title>
        <authorList>
            <person name="Pitluck S."/>
            <person name="Sikorski J."/>
            <person name="Zeytun A."/>
            <person name="Lapidus A."/>
            <person name="Nolan M."/>
            <person name="Lucas S."/>
            <person name="Hammon N."/>
            <person name="Deshpande S."/>
            <person name="Cheng J.F."/>
            <person name="Tapia R."/>
            <person name="Han C."/>
            <person name="Goodwin L."/>
            <person name="Liolios K."/>
            <person name="Pagani I."/>
            <person name="Ivanova N."/>
            <person name="Mavromatis K."/>
            <person name="Pati A."/>
            <person name="Chen A."/>
            <person name="Palaniappan K."/>
            <person name="Hauser L."/>
            <person name="Chang Y.J."/>
            <person name="Jeffries C.D."/>
            <person name="Detter J.C."/>
            <person name="Brambilla E."/>
            <person name="Djao O.D."/>
            <person name="Rohde M."/>
            <person name="Spring S."/>
            <person name="Goker M."/>
            <person name="Woyke T."/>
            <person name="Bristow J."/>
            <person name="Eisen J.A."/>
            <person name="Markowitz V."/>
            <person name="Hugenholtz P."/>
            <person name="Kyrpides N.C."/>
            <person name="Klenk H.P."/>
            <person name="Land M."/>
        </authorList>
    </citation>
    <scope>NUCLEOTIDE SEQUENCE [LARGE SCALE GENOMIC DNA]</scope>
    <source>
        <strain evidence="4">DSM 19672 / NBRC 101217 / Yu37-1</strain>
    </source>
</reference>